<name>A0ABW8IEI0_9GAMM</name>
<comment type="caution">
    <text evidence="2">The sequence shown here is derived from an EMBL/GenBank/DDBJ whole genome shotgun (WGS) entry which is preliminary data.</text>
</comment>
<gene>
    <name evidence="2" type="ORF">ISP18_03095</name>
</gene>
<keyword evidence="1" id="KW-0812">Transmembrane</keyword>
<organism evidence="2 3">
    <name type="scientific">Dyella humi</name>
    <dbReference type="NCBI Taxonomy" id="1770547"/>
    <lineage>
        <taxon>Bacteria</taxon>
        <taxon>Pseudomonadati</taxon>
        <taxon>Pseudomonadota</taxon>
        <taxon>Gammaproteobacteria</taxon>
        <taxon>Lysobacterales</taxon>
        <taxon>Rhodanobacteraceae</taxon>
        <taxon>Dyella</taxon>
    </lineage>
</organism>
<dbReference type="EMBL" id="JADIKI010000021">
    <property type="protein sequence ID" value="MFK2853582.1"/>
    <property type="molecule type" value="Genomic_DNA"/>
</dbReference>
<protein>
    <submittedName>
        <fullName evidence="2">Uncharacterized protein</fullName>
    </submittedName>
</protein>
<evidence type="ECO:0000256" key="1">
    <source>
        <dbReference type="SAM" id="Phobius"/>
    </source>
</evidence>
<proteinExistence type="predicted"/>
<sequence length="86" mass="8987">MCAQPQNVGGSSGRTATAGALRIANTMGAALTDRRVLDDIETGALLSVTLLLMALAVIAALWPVVVAWPLAAISIWLVINTCIRAW</sequence>
<accession>A0ABW8IEI0</accession>
<keyword evidence="3" id="KW-1185">Reference proteome</keyword>
<reference evidence="2 3" key="1">
    <citation type="submission" date="2020-10" db="EMBL/GenBank/DDBJ databases">
        <title>Phylogeny of dyella-like bacteria.</title>
        <authorList>
            <person name="Fu J."/>
        </authorList>
    </citation>
    <scope>NUCLEOTIDE SEQUENCE [LARGE SCALE GENOMIC DNA]</scope>
    <source>
        <strain evidence="2 3">DHG40</strain>
    </source>
</reference>
<evidence type="ECO:0000313" key="2">
    <source>
        <dbReference type="EMBL" id="MFK2853582.1"/>
    </source>
</evidence>
<dbReference type="Proteomes" id="UP001620409">
    <property type="component" value="Unassembled WGS sequence"/>
</dbReference>
<keyword evidence="1" id="KW-0472">Membrane</keyword>
<feature type="transmembrane region" description="Helical" evidence="1">
    <location>
        <begin position="44"/>
        <end position="62"/>
    </location>
</feature>
<dbReference type="RefSeq" id="WP_380016935.1">
    <property type="nucleotide sequence ID" value="NZ_JADIKI010000021.1"/>
</dbReference>
<evidence type="ECO:0000313" key="3">
    <source>
        <dbReference type="Proteomes" id="UP001620409"/>
    </source>
</evidence>
<keyword evidence="1" id="KW-1133">Transmembrane helix</keyword>